<sequence>MVQKRPFVEELYEVSSKHPRQLEHKSQLVSALEFPCEHVARKPHSSGGKELPLIRRDRCFSKSIFDLDEKCDSGSFTVLPLSTGEDTANNNPGCISSFSSSTSSSSEGDNSSEPPFYSVFPETFSSGRQVRTLHPEDLYSYLLEHPPRKSVCIGPDYQADIPEWSAHGAKNSCSYLAEESVPSPQPAEIMFSGTCVIPMPEVEPSANNNDKAGHVRSDCCCEDPGSVRCVRQHVVDAREDLRGSLGQDCFYEMGFCDMGEAVAEKWSEEDEQLFNEVVCSYPASRGNNFWDHLSLVFPFLSKKEIVSYYFNVFVLRRRAEQNRCDPMNIDSDNDEWQGSDEEGESSDEDEDSVVESPVYQYDHGHNDDDDLLEYNNGIPHSTLDCYKNNTDFGVSEACPRKPVNKCISDGPIQPSEKVLANERGEHELQDDSGGASSDTGVVPQVGAVRSTFNGMSGCGGGSHHEYVLEPCDGKAWDNGYLTCLRNKVDFLPTCSMIEEVFGAGAWNYKARDDKGSS</sequence>
<dbReference type="CDD" id="cd00167">
    <property type="entry name" value="SANT"/>
    <property type="match status" value="1"/>
</dbReference>
<feature type="compositionally biased region" description="Low complexity" evidence="1">
    <location>
        <begin position="97"/>
        <end position="112"/>
    </location>
</feature>
<accession>A0AA88WE85</accession>
<dbReference type="PANTHER" id="PTHR46872:SF10">
    <property type="entry name" value="MYB-LIKE DOMAIN-CONTAINING PROTEIN"/>
    <property type="match status" value="1"/>
</dbReference>
<dbReference type="AlphaFoldDB" id="A0AA88WE85"/>
<keyword evidence="3" id="KW-1185">Reference proteome</keyword>
<gene>
    <name evidence="2" type="ORF">RJ639_045151</name>
</gene>
<feature type="compositionally biased region" description="Acidic residues" evidence="1">
    <location>
        <begin position="331"/>
        <end position="353"/>
    </location>
</feature>
<comment type="caution">
    <text evidence="2">The sequence shown here is derived from an EMBL/GenBank/DDBJ whole genome shotgun (WGS) entry which is preliminary data.</text>
</comment>
<proteinExistence type="predicted"/>
<reference evidence="2" key="1">
    <citation type="submission" date="2022-12" db="EMBL/GenBank/DDBJ databases">
        <title>Draft genome assemblies for two species of Escallonia (Escalloniales).</title>
        <authorList>
            <person name="Chanderbali A."/>
            <person name="Dervinis C."/>
            <person name="Anghel I."/>
            <person name="Soltis D."/>
            <person name="Soltis P."/>
            <person name="Zapata F."/>
        </authorList>
    </citation>
    <scope>NUCLEOTIDE SEQUENCE</scope>
    <source>
        <strain evidence="2">UCBG64.0493</strain>
        <tissue evidence="2">Leaf</tissue>
    </source>
</reference>
<evidence type="ECO:0008006" key="4">
    <source>
        <dbReference type="Google" id="ProtNLM"/>
    </source>
</evidence>
<evidence type="ECO:0000313" key="2">
    <source>
        <dbReference type="EMBL" id="KAK3021020.1"/>
    </source>
</evidence>
<dbReference type="Proteomes" id="UP001188597">
    <property type="component" value="Unassembled WGS sequence"/>
</dbReference>
<protein>
    <recommendedName>
        <fullName evidence="4">Myb-like domain-containing protein</fullName>
    </recommendedName>
</protein>
<evidence type="ECO:0000313" key="3">
    <source>
        <dbReference type="Proteomes" id="UP001188597"/>
    </source>
</evidence>
<dbReference type="InterPro" id="IPR001005">
    <property type="entry name" value="SANT/Myb"/>
</dbReference>
<name>A0AA88WE85_9ASTE</name>
<organism evidence="2 3">
    <name type="scientific">Escallonia herrerae</name>
    <dbReference type="NCBI Taxonomy" id="1293975"/>
    <lineage>
        <taxon>Eukaryota</taxon>
        <taxon>Viridiplantae</taxon>
        <taxon>Streptophyta</taxon>
        <taxon>Embryophyta</taxon>
        <taxon>Tracheophyta</taxon>
        <taxon>Spermatophyta</taxon>
        <taxon>Magnoliopsida</taxon>
        <taxon>eudicotyledons</taxon>
        <taxon>Gunneridae</taxon>
        <taxon>Pentapetalae</taxon>
        <taxon>asterids</taxon>
        <taxon>campanulids</taxon>
        <taxon>Escalloniales</taxon>
        <taxon>Escalloniaceae</taxon>
        <taxon>Escallonia</taxon>
    </lineage>
</organism>
<evidence type="ECO:0000256" key="1">
    <source>
        <dbReference type="SAM" id="MobiDB-lite"/>
    </source>
</evidence>
<feature type="region of interest" description="Disordered" evidence="1">
    <location>
        <begin position="324"/>
        <end position="354"/>
    </location>
</feature>
<feature type="region of interest" description="Disordered" evidence="1">
    <location>
        <begin position="97"/>
        <end position="117"/>
    </location>
</feature>
<dbReference type="EMBL" id="JAVXUP010000782">
    <property type="protein sequence ID" value="KAK3021020.1"/>
    <property type="molecule type" value="Genomic_DNA"/>
</dbReference>
<dbReference type="PANTHER" id="PTHR46872">
    <property type="entry name" value="DNA BINDING PROTEIN"/>
    <property type="match status" value="1"/>
</dbReference>